<evidence type="ECO:0000256" key="1">
    <source>
        <dbReference type="SAM" id="MobiDB-lite"/>
    </source>
</evidence>
<comment type="caution">
    <text evidence="2">The sequence shown here is derived from an EMBL/GenBank/DDBJ whole genome shotgun (WGS) entry which is preliminary data.</text>
</comment>
<sequence>MHLELDLLDPRGHLLDRTTNDLGLNLLKFTTVSAPTTLSRDGKWRTVEFSVTNTATTGFAAITTRASAVCHDVNGGFCKQTRTGPGRVAVEGIHVQWSAPDGWRDLPTTTPTSDASGAVGERDPDVARFSLPVGGSRHVRLRVAASPQVRQGAELELGLGASIPEQDGKPTPGPGAVAKMTVH</sequence>
<dbReference type="EMBL" id="LMWN01000043">
    <property type="protein sequence ID" value="KUN01485.1"/>
    <property type="molecule type" value="Genomic_DNA"/>
</dbReference>
<accession>A0A101NY65</accession>
<feature type="region of interest" description="Disordered" evidence="1">
    <location>
        <begin position="162"/>
        <end position="183"/>
    </location>
</feature>
<gene>
    <name evidence="2" type="ORF">AQI95_31710</name>
</gene>
<dbReference type="AlphaFoldDB" id="A0A101NY65"/>
<evidence type="ECO:0000313" key="3">
    <source>
        <dbReference type="Proteomes" id="UP000053127"/>
    </source>
</evidence>
<evidence type="ECO:0000313" key="2">
    <source>
        <dbReference type="EMBL" id="KUN01485.1"/>
    </source>
</evidence>
<organism evidence="2 3">
    <name type="scientific">Streptomyces yokosukanensis</name>
    <dbReference type="NCBI Taxonomy" id="67386"/>
    <lineage>
        <taxon>Bacteria</taxon>
        <taxon>Bacillati</taxon>
        <taxon>Actinomycetota</taxon>
        <taxon>Actinomycetes</taxon>
        <taxon>Kitasatosporales</taxon>
        <taxon>Streptomycetaceae</taxon>
        <taxon>Streptomyces</taxon>
    </lineage>
</organism>
<dbReference type="Proteomes" id="UP000053127">
    <property type="component" value="Unassembled WGS sequence"/>
</dbReference>
<feature type="region of interest" description="Disordered" evidence="1">
    <location>
        <begin position="100"/>
        <end position="123"/>
    </location>
</feature>
<name>A0A101NY65_9ACTN</name>
<protein>
    <submittedName>
        <fullName evidence="2">Uncharacterized protein</fullName>
    </submittedName>
</protein>
<keyword evidence="3" id="KW-1185">Reference proteome</keyword>
<reference evidence="2 3" key="1">
    <citation type="submission" date="2015-10" db="EMBL/GenBank/DDBJ databases">
        <title>Draft genome sequence of Streptomyces yokosukanensis DSM 40224, type strain for the species Streptomyces yokosukanensis.</title>
        <authorList>
            <person name="Ruckert C."/>
            <person name="Winkler A."/>
            <person name="Kalinowski J."/>
            <person name="Kampfer P."/>
            <person name="Glaeser S."/>
        </authorList>
    </citation>
    <scope>NUCLEOTIDE SEQUENCE [LARGE SCALE GENOMIC DNA]</scope>
    <source>
        <strain evidence="2 3">DSM 40224</strain>
    </source>
</reference>
<proteinExistence type="predicted"/>